<evidence type="ECO:0000259" key="2">
    <source>
        <dbReference type="Pfam" id="PF02517"/>
    </source>
</evidence>
<evidence type="ECO:0000313" key="3">
    <source>
        <dbReference type="EMBL" id="MBD7963035.1"/>
    </source>
</evidence>
<name>A0ABR8SHU1_9BACL</name>
<evidence type="ECO:0000313" key="4">
    <source>
        <dbReference type="Proteomes" id="UP000603641"/>
    </source>
</evidence>
<keyword evidence="3" id="KW-0378">Hydrolase</keyword>
<comment type="caution">
    <text evidence="3">The sequence shown here is derived from an EMBL/GenBank/DDBJ whole genome shotgun (WGS) entry which is preliminary data.</text>
</comment>
<feature type="transmembrane region" description="Helical" evidence="1">
    <location>
        <begin position="128"/>
        <end position="146"/>
    </location>
</feature>
<accession>A0ABR8SHU1</accession>
<dbReference type="PANTHER" id="PTHR36435">
    <property type="entry name" value="SLR1288 PROTEIN"/>
    <property type="match status" value="1"/>
</dbReference>
<sequence length="228" mass="25771">MNRANWRIWDVVFILSIHLIAKFIVVDFWLEPLLTDLGFDGVITGTITGLFLACVALTSVFLFGIQKNNLSFRDLGFRPEIKITKHLRLILIYTLLSLISAGLLLYIMYEVIGVGPNERSNAVADPNVYKLTVALLSAAVISPFYEEIVYRGFIYENFRKHFNRWPAILLNAIIFSLVHLPSLDILPVNIVNGILFALAYEKTRSIYVPMIIHGLFNGILFLGVLIGN</sequence>
<proteinExistence type="predicted"/>
<dbReference type="PANTHER" id="PTHR36435:SF1">
    <property type="entry name" value="CAAX AMINO TERMINAL PROTEASE FAMILY PROTEIN"/>
    <property type="match status" value="1"/>
</dbReference>
<keyword evidence="1" id="KW-1133">Transmembrane helix</keyword>
<feature type="domain" description="CAAX prenyl protease 2/Lysostaphin resistance protein A-like" evidence="2">
    <location>
        <begin position="131"/>
        <end position="218"/>
    </location>
</feature>
<reference evidence="3 4" key="1">
    <citation type="submission" date="2020-08" db="EMBL/GenBank/DDBJ databases">
        <title>A Genomic Blueprint of the Chicken Gut Microbiome.</title>
        <authorList>
            <person name="Gilroy R."/>
            <person name="Ravi A."/>
            <person name="Getino M."/>
            <person name="Pursley I."/>
            <person name="Horton D.L."/>
            <person name="Alikhan N.-F."/>
            <person name="Baker D."/>
            <person name="Gharbi K."/>
            <person name="Hall N."/>
            <person name="Watson M."/>
            <person name="Adriaenssens E.M."/>
            <person name="Foster-Nyarko E."/>
            <person name="Jarju S."/>
            <person name="Secka A."/>
            <person name="Antonio M."/>
            <person name="Oren A."/>
            <person name="Chaudhuri R."/>
            <person name="La Ragione R.M."/>
            <person name="Hildebrand F."/>
            <person name="Pallen M.J."/>
        </authorList>
    </citation>
    <scope>NUCLEOTIDE SEQUENCE [LARGE SCALE GENOMIC DNA]</scope>
    <source>
        <strain evidence="3 4">Sa2CUA10</strain>
    </source>
</reference>
<dbReference type="InterPro" id="IPR052710">
    <property type="entry name" value="CAAX_protease"/>
</dbReference>
<feature type="transmembrane region" description="Helical" evidence="1">
    <location>
        <begin position="167"/>
        <end position="200"/>
    </location>
</feature>
<protein>
    <submittedName>
        <fullName evidence="3">CPBP family intramembrane metalloprotease</fullName>
    </submittedName>
</protein>
<dbReference type="Proteomes" id="UP000603641">
    <property type="component" value="Unassembled WGS sequence"/>
</dbReference>
<keyword evidence="3" id="KW-0482">Metalloprotease</keyword>
<keyword evidence="1" id="KW-0812">Transmembrane</keyword>
<dbReference type="RefSeq" id="WP_191752372.1">
    <property type="nucleotide sequence ID" value="NZ_JACSQM010000001.1"/>
</dbReference>
<dbReference type="Pfam" id="PF02517">
    <property type="entry name" value="Rce1-like"/>
    <property type="match status" value="1"/>
</dbReference>
<keyword evidence="1" id="KW-0472">Membrane</keyword>
<feature type="transmembrane region" description="Helical" evidence="1">
    <location>
        <begin position="42"/>
        <end position="65"/>
    </location>
</feature>
<evidence type="ECO:0000256" key="1">
    <source>
        <dbReference type="SAM" id="Phobius"/>
    </source>
</evidence>
<dbReference type="InterPro" id="IPR003675">
    <property type="entry name" value="Rce1/LyrA-like_dom"/>
</dbReference>
<gene>
    <name evidence="3" type="ORF">H9648_03135</name>
</gene>
<keyword evidence="4" id="KW-1185">Reference proteome</keyword>
<dbReference type="EMBL" id="JACSQM010000001">
    <property type="protein sequence ID" value="MBD7963035.1"/>
    <property type="molecule type" value="Genomic_DNA"/>
</dbReference>
<organism evidence="3 4">
    <name type="scientific">Fictibacillus norfolkensis</name>
    <dbReference type="NCBI Taxonomy" id="2762233"/>
    <lineage>
        <taxon>Bacteria</taxon>
        <taxon>Bacillati</taxon>
        <taxon>Bacillota</taxon>
        <taxon>Bacilli</taxon>
        <taxon>Bacillales</taxon>
        <taxon>Fictibacillaceae</taxon>
        <taxon>Fictibacillus</taxon>
    </lineage>
</organism>
<feature type="transmembrane region" description="Helical" evidence="1">
    <location>
        <begin position="12"/>
        <end position="30"/>
    </location>
</feature>
<feature type="transmembrane region" description="Helical" evidence="1">
    <location>
        <begin position="86"/>
        <end position="108"/>
    </location>
</feature>
<keyword evidence="3" id="KW-0645">Protease</keyword>
<feature type="transmembrane region" description="Helical" evidence="1">
    <location>
        <begin position="206"/>
        <end position="226"/>
    </location>
</feature>
<dbReference type="GO" id="GO:0008237">
    <property type="term" value="F:metallopeptidase activity"/>
    <property type="evidence" value="ECO:0007669"/>
    <property type="project" value="UniProtKB-KW"/>
</dbReference>